<evidence type="ECO:0000256" key="1">
    <source>
        <dbReference type="SAM" id="MobiDB-lite"/>
    </source>
</evidence>
<keyword evidence="3" id="KW-1185">Reference proteome</keyword>
<name>A0ABQ2J4L9_9ACTN</name>
<dbReference type="CDD" id="cd07821">
    <property type="entry name" value="PYR_PYL_RCAR_like"/>
    <property type="match status" value="1"/>
</dbReference>
<reference evidence="3" key="1">
    <citation type="journal article" date="2019" name="Int. J. Syst. Evol. Microbiol.">
        <title>The Global Catalogue of Microorganisms (GCM) 10K type strain sequencing project: providing services to taxonomists for standard genome sequencing and annotation.</title>
        <authorList>
            <consortium name="The Broad Institute Genomics Platform"/>
            <consortium name="The Broad Institute Genome Sequencing Center for Infectious Disease"/>
            <person name="Wu L."/>
            <person name="Ma J."/>
        </authorList>
    </citation>
    <scope>NUCLEOTIDE SEQUENCE [LARGE SCALE GENOMIC DNA]</scope>
    <source>
        <strain evidence="3">CGMCC 4.7323</strain>
    </source>
</reference>
<dbReference type="InterPro" id="IPR023393">
    <property type="entry name" value="START-like_dom_sf"/>
</dbReference>
<proteinExistence type="predicted"/>
<dbReference type="Pfam" id="PF10604">
    <property type="entry name" value="Polyketide_cyc2"/>
    <property type="match status" value="1"/>
</dbReference>
<dbReference type="SUPFAM" id="SSF55961">
    <property type="entry name" value="Bet v1-like"/>
    <property type="match status" value="1"/>
</dbReference>
<evidence type="ECO:0000313" key="3">
    <source>
        <dbReference type="Proteomes" id="UP000600080"/>
    </source>
</evidence>
<comment type="caution">
    <text evidence="2">The sequence shown here is derived from an EMBL/GenBank/DDBJ whole genome shotgun (WGS) entry which is preliminary data.</text>
</comment>
<dbReference type="EMBL" id="BMND01000005">
    <property type="protein sequence ID" value="GGN40108.1"/>
    <property type="molecule type" value="Genomic_DNA"/>
</dbReference>
<dbReference type="InterPro" id="IPR019587">
    <property type="entry name" value="Polyketide_cyclase/dehydratase"/>
</dbReference>
<evidence type="ECO:0000313" key="2">
    <source>
        <dbReference type="EMBL" id="GGN40108.1"/>
    </source>
</evidence>
<dbReference type="Proteomes" id="UP000600080">
    <property type="component" value="Unassembled WGS sequence"/>
</dbReference>
<accession>A0ABQ2J4L9</accession>
<feature type="compositionally biased region" description="Low complexity" evidence="1">
    <location>
        <begin position="1"/>
        <end position="10"/>
    </location>
</feature>
<gene>
    <name evidence="2" type="ORF">GCM10012285_17810</name>
</gene>
<sequence length="176" mass="18944">MVCRAGAAPPVRRPRGDPPMARRLRPVELDFTASAPLRLVFATELAAPPGAVYAALAEELADLSSWFTGVSRAAHTRGGAGREVWLTGGTRFAETILAAEPAARYAYRVDTTNAPGVRALLEDWRLTPAGGGTRLRWLFAADGPAPFRLLLTLARPGLGRAFRQSARALDRRLARS</sequence>
<feature type="region of interest" description="Disordered" evidence="1">
    <location>
        <begin position="1"/>
        <end position="21"/>
    </location>
</feature>
<dbReference type="Gene3D" id="3.30.530.20">
    <property type="match status" value="1"/>
</dbReference>
<protein>
    <submittedName>
        <fullName evidence="2">Polyketide cyclase</fullName>
    </submittedName>
</protein>
<organism evidence="2 3">
    <name type="scientific">Streptomyces kronopolitis</name>
    <dbReference type="NCBI Taxonomy" id="1612435"/>
    <lineage>
        <taxon>Bacteria</taxon>
        <taxon>Bacillati</taxon>
        <taxon>Actinomycetota</taxon>
        <taxon>Actinomycetes</taxon>
        <taxon>Kitasatosporales</taxon>
        <taxon>Streptomycetaceae</taxon>
        <taxon>Streptomyces</taxon>
    </lineage>
</organism>